<sequence>MRNPVLNWLFYGHVWIALAAAALCWQSTYLDTGDRTVHAAHYFVFAATLGVYTLHRLLSFQRAGGQPDGRRYRVVASHPEASLIVGCGGLLLALTAVWYLPLSRFWPVVFAVPFTYFYLIPLYPGGPRLRDFPYLKGVWVAFAWTLMTQVFPILPDHLSAETLLRFCFTLSVALLFDTRDVALDRRQGVKTLAANHPRLNRRLALGLLLLCALVSLMVYPAPIGRRLAIAYGIGIGVGAFTGPDRGEDYYAVAVNGLLLLPPLILMR</sequence>
<feature type="transmembrane region" description="Helical" evidence="1">
    <location>
        <begin position="40"/>
        <end position="60"/>
    </location>
</feature>
<evidence type="ECO:0000313" key="3">
    <source>
        <dbReference type="Proteomes" id="UP000237662"/>
    </source>
</evidence>
<dbReference type="AlphaFoldDB" id="A0A2S6I3G6"/>
<feature type="transmembrane region" description="Helical" evidence="1">
    <location>
        <begin position="203"/>
        <end position="221"/>
    </location>
</feature>
<reference evidence="2 3" key="1">
    <citation type="submission" date="2018-02" db="EMBL/GenBank/DDBJ databases">
        <title>Genomic Encyclopedia of Archaeal and Bacterial Type Strains, Phase II (KMG-II): from individual species to whole genera.</title>
        <authorList>
            <person name="Goeker M."/>
        </authorList>
    </citation>
    <scope>NUCLEOTIDE SEQUENCE [LARGE SCALE GENOMIC DNA]</scope>
    <source>
        <strain evidence="2 3">DSM 29526</strain>
    </source>
</reference>
<dbReference type="OrthoDB" id="1467772at2"/>
<dbReference type="EMBL" id="PTJC01000006">
    <property type="protein sequence ID" value="PPK85700.1"/>
    <property type="molecule type" value="Genomic_DNA"/>
</dbReference>
<keyword evidence="3" id="KW-1185">Reference proteome</keyword>
<keyword evidence="1" id="KW-0472">Membrane</keyword>
<keyword evidence="1" id="KW-1133">Transmembrane helix</keyword>
<evidence type="ECO:0008006" key="4">
    <source>
        <dbReference type="Google" id="ProtNLM"/>
    </source>
</evidence>
<organism evidence="2 3">
    <name type="scientific">Neolewinella xylanilytica</name>
    <dbReference type="NCBI Taxonomy" id="1514080"/>
    <lineage>
        <taxon>Bacteria</taxon>
        <taxon>Pseudomonadati</taxon>
        <taxon>Bacteroidota</taxon>
        <taxon>Saprospiria</taxon>
        <taxon>Saprospirales</taxon>
        <taxon>Lewinellaceae</taxon>
        <taxon>Neolewinella</taxon>
    </lineage>
</organism>
<evidence type="ECO:0000313" key="2">
    <source>
        <dbReference type="EMBL" id="PPK85700.1"/>
    </source>
</evidence>
<feature type="transmembrane region" description="Helical" evidence="1">
    <location>
        <begin position="81"/>
        <end position="99"/>
    </location>
</feature>
<dbReference type="Proteomes" id="UP000237662">
    <property type="component" value="Unassembled WGS sequence"/>
</dbReference>
<feature type="transmembrane region" description="Helical" evidence="1">
    <location>
        <begin position="249"/>
        <end position="266"/>
    </location>
</feature>
<protein>
    <recommendedName>
        <fullName evidence="4">UbiA prenyltransferase family protein</fullName>
    </recommendedName>
</protein>
<proteinExistence type="predicted"/>
<gene>
    <name evidence="2" type="ORF">CLV84_2603</name>
</gene>
<evidence type="ECO:0000256" key="1">
    <source>
        <dbReference type="SAM" id="Phobius"/>
    </source>
</evidence>
<keyword evidence="1" id="KW-0812">Transmembrane</keyword>
<comment type="caution">
    <text evidence="2">The sequence shown here is derived from an EMBL/GenBank/DDBJ whole genome shotgun (WGS) entry which is preliminary data.</text>
</comment>
<name>A0A2S6I3G6_9BACT</name>
<dbReference type="RefSeq" id="WP_104420187.1">
    <property type="nucleotide sequence ID" value="NZ_PTJC01000006.1"/>
</dbReference>
<accession>A0A2S6I3G6</accession>
<feature type="transmembrane region" description="Helical" evidence="1">
    <location>
        <begin position="105"/>
        <end position="122"/>
    </location>
</feature>